<evidence type="ECO:0000313" key="3">
    <source>
        <dbReference type="EMBL" id="SUA89082.1"/>
    </source>
</evidence>
<name>A0AAJ4Z988_PANPU</name>
<organism evidence="3 5">
    <name type="scientific">Pandoraea pulmonicola</name>
    <dbReference type="NCBI Taxonomy" id="93221"/>
    <lineage>
        <taxon>Bacteria</taxon>
        <taxon>Pseudomonadati</taxon>
        <taxon>Pseudomonadota</taxon>
        <taxon>Betaproteobacteria</taxon>
        <taxon>Burkholderiales</taxon>
        <taxon>Burkholderiaceae</taxon>
        <taxon>Pandoraea</taxon>
    </lineage>
</organism>
<dbReference type="Gene3D" id="3.40.50.920">
    <property type="match status" value="1"/>
</dbReference>
<dbReference type="GO" id="GO:0004739">
    <property type="term" value="F:pyruvate dehydrogenase (acetyl-transferring) activity"/>
    <property type="evidence" value="ECO:0007669"/>
    <property type="project" value="UniProtKB-EC"/>
</dbReference>
<dbReference type="RefSeq" id="WP_052267179.1">
    <property type="nucleotide sequence ID" value="NZ_CP010310.2"/>
</dbReference>
<gene>
    <name evidence="3" type="primary">aceE_2</name>
    <name evidence="3" type="ORF">NCTC13159_00543</name>
    <name evidence="2" type="ORF">RO07_18365</name>
</gene>
<dbReference type="KEGG" id="ppul:RO07_18365"/>
<evidence type="ECO:0000313" key="4">
    <source>
        <dbReference type="Proteomes" id="UP000035086"/>
    </source>
</evidence>
<evidence type="ECO:0000259" key="1">
    <source>
        <dbReference type="Pfam" id="PF22613"/>
    </source>
</evidence>
<keyword evidence="3" id="KW-0560">Oxidoreductase</keyword>
<dbReference type="Proteomes" id="UP000035086">
    <property type="component" value="Chromosome"/>
</dbReference>
<evidence type="ECO:0000313" key="2">
    <source>
        <dbReference type="EMBL" id="APD13429.1"/>
    </source>
</evidence>
<protein>
    <submittedName>
        <fullName evidence="3">Pyruvate dehydrogenase E1 component</fullName>
        <ecNumber evidence="3">1.2.4.1</ecNumber>
    </submittedName>
</protein>
<dbReference type="EC" id="1.2.4.1" evidence="3"/>
<sequence length="378" mass="40465">MNGECFDLSVRTQQTRAAAGACLARLADDALSAHCSTLSPRRAIRAIASALEQHDTTGEAAWVVRAARETAGDVETDVDATAAHRRVSAWPLWFGNETQRVEKPLLYLLRSPSVTGLRAALFEAAHHGVFCNDVEALASRWPRSVQPALPLWLSASPDGTPYDPASGAETLAILRAALRALYLDGERGFVYVSTHPDDDNSPPLSDADAQHAFRGMYRVAVHEGERTRSLRLLGAGKALSEVRRAAALLNEAWGVNCEVWSCPSYTRLAREAYEVERSNLFCAPTQTRTAHVLRCLSDSTAPVVAVTGYARSIASQIGAFVPGRFVALGAEPNPVGTATPDARWIAAVALKALMDDGVLPAGTTAVDVSRGRQSAVPD</sequence>
<dbReference type="Pfam" id="PF22613">
    <property type="entry name" value="Transketolase_C_1"/>
    <property type="match status" value="1"/>
</dbReference>
<accession>A0AAJ4Z988</accession>
<keyword evidence="4" id="KW-1185">Reference proteome</keyword>
<dbReference type="SUPFAM" id="SSF52922">
    <property type="entry name" value="TK C-terminal domain-like"/>
    <property type="match status" value="1"/>
</dbReference>
<dbReference type="InterPro" id="IPR055152">
    <property type="entry name" value="Transketolase-like_C_2"/>
</dbReference>
<dbReference type="InterPro" id="IPR051157">
    <property type="entry name" value="PDH/Transketolase"/>
</dbReference>
<dbReference type="EMBL" id="UGSJ01000001">
    <property type="protein sequence ID" value="SUA89082.1"/>
    <property type="molecule type" value="Genomic_DNA"/>
</dbReference>
<evidence type="ECO:0000313" key="5">
    <source>
        <dbReference type="Proteomes" id="UP000254589"/>
    </source>
</evidence>
<proteinExistence type="predicted"/>
<reference evidence="4" key="1">
    <citation type="submission" date="2014-12" db="EMBL/GenBank/DDBJ databases">
        <title>Complete Genome Sequencing of Pandoraea pulmonicola DSM 16583.</title>
        <authorList>
            <person name="Chan K.-G."/>
        </authorList>
    </citation>
    <scope>NUCLEOTIDE SEQUENCE [LARGE SCALE GENOMIC DNA]</scope>
    <source>
        <strain evidence="4">DSM 16583</strain>
    </source>
</reference>
<dbReference type="PANTHER" id="PTHR43825:SF3">
    <property type="entry name" value="PYRUVATE DEHYDROGENASE E1 COMPONENT"/>
    <property type="match status" value="1"/>
</dbReference>
<reference evidence="3 5" key="3">
    <citation type="submission" date="2018-06" db="EMBL/GenBank/DDBJ databases">
        <authorList>
            <consortium name="Pathogen Informatics"/>
            <person name="Doyle S."/>
        </authorList>
    </citation>
    <scope>NUCLEOTIDE SEQUENCE [LARGE SCALE GENOMIC DNA]</scope>
    <source>
        <strain evidence="3 5">NCTC13159</strain>
    </source>
</reference>
<feature type="domain" description="Transketolase-like C-terminal" evidence="1">
    <location>
        <begin position="215"/>
        <end position="317"/>
    </location>
</feature>
<reference evidence="2" key="2">
    <citation type="submission" date="2016-11" db="EMBL/GenBank/DDBJ databases">
        <title>Complete Genome Sequencing of Pandoraea pulmonicola DSM 16583.</title>
        <authorList>
            <person name="Chan K.-G."/>
        </authorList>
    </citation>
    <scope>NUCLEOTIDE SEQUENCE</scope>
    <source>
        <strain evidence="2">DSM 16583</strain>
    </source>
</reference>
<dbReference type="EMBL" id="CP010310">
    <property type="protein sequence ID" value="APD13429.1"/>
    <property type="molecule type" value="Genomic_DNA"/>
</dbReference>
<dbReference type="InterPro" id="IPR009014">
    <property type="entry name" value="Transketo_C/PFOR_II"/>
</dbReference>
<dbReference type="Proteomes" id="UP000254589">
    <property type="component" value="Unassembled WGS sequence"/>
</dbReference>
<dbReference type="AlphaFoldDB" id="A0AAJ4Z988"/>
<dbReference type="PANTHER" id="PTHR43825">
    <property type="entry name" value="PYRUVATE DEHYDROGENASE E1 COMPONENT"/>
    <property type="match status" value="1"/>
</dbReference>
<keyword evidence="3" id="KW-0670">Pyruvate</keyword>